<dbReference type="GO" id="GO:0005768">
    <property type="term" value="C:endosome"/>
    <property type="evidence" value="ECO:0007669"/>
    <property type="project" value="UniProtKB-SubCell"/>
</dbReference>
<evidence type="ECO:0000256" key="2">
    <source>
        <dbReference type="ARBA" id="ARBA00004170"/>
    </source>
</evidence>
<evidence type="ECO:0000256" key="3">
    <source>
        <dbReference type="ARBA" id="ARBA00004177"/>
    </source>
</evidence>
<accession>A0A7C8IC74</accession>
<dbReference type="Proteomes" id="UP000481861">
    <property type="component" value="Unassembled WGS sequence"/>
</dbReference>
<evidence type="ECO:0000256" key="7">
    <source>
        <dbReference type="ARBA" id="ARBA00022679"/>
    </source>
</evidence>
<evidence type="ECO:0000313" key="22">
    <source>
        <dbReference type="Proteomes" id="UP000481861"/>
    </source>
</evidence>
<evidence type="ECO:0000256" key="9">
    <source>
        <dbReference type="ARBA" id="ARBA00022723"/>
    </source>
</evidence>
<evidence type="ECO:0000256" key="17">
    <source>
        <dbReference type="PROSITE-ProRule" id="PRU00175"/>
    </source>
</evidence>
<feature type="compositionally biased region" description="Pro residues" evidence="18">
    <location>
        <begin position="155"/>
        <end position="164"/>
    </location>
</feature>
<dbReference type="SMART" id="SM00184">
    <property type="entry name" value="RING"/>
    <property type="match status" value="1"/>
</dbReference>
<feature type="region of interest" description="Disordered" evidence="18">
    <location>
        <begin position="370"/>
        <end position="515"/>
    </location>
</feature>
<evidence type="ECO:0000256" key="15">
    <source>
        <dbReference type="ARBA" id="ARBA00023228"/>
    </source>
</evidence>
<keyword evidence="14" id="KW-0472">Membrane</keyword>
<feature type="compositionally biased region" description="Polar residues" evidence="18">
    <location>
        <begin position="474"/>
        <end position="503"/>
    </location>
</feature>
<dbReference type="SMART" id="SM00064">
    <property type="entry name" value="FYVE"/>
    <property type="match status" value="1"/>
</dbReference>
<reference evidence="21 22" key="1">
    <citation type="submission" date="2020-01" db="EMBL/GenBank/DDBJ databases">
        <authorList>
            <consortium name="DOE Joint Genome Institute"/>
            <person name="Haridas S."/>
            <person name="Albert R."/>
            <person name="Binder M."/>
            <person name="Bloem J."/>
            <person name="Labutti K."/>
            <person name="Salamov A."/>
            <person name="Andreopoulos B."/>
            <person name="Baker S.E."/>
            <person name="Barry K."/>
            <person name="Bills G."/>
            <person name="Bluhm B.H."/>
            <person name="Cannon C."/>
            <person name="Castanera R."/>
            <person name="Culley D.E."/>
            <person name="Daum C."/>
            <person name="Ezra D."/>
            <person name="Gonzalez J.B."/>
            <person name="Henrissat B."/>
            <person name="Kuo A."/>
            <person name="Liang C."/>
            <person name="Lipzen A."/>
            <person name="Lutzoni F."/>
            <person name="Magnuson J."/>
            <person name="Mondo S."/>
            <person name="Nolan M."/>
            <person name="Ohm R."/>
            <person name="Pangilinan J."/>
            <person name="Park H.-J.H."/>
            <person name="Ramirez L."/>
            <person name="Alfaro M."/>
            <person name="Sun H."/>
            <person name="Tritt A."/>
            <person name="Yoshinaga Y."/>
            <person name="Zwiers L.-H.L."/>
            <person name="Turgeon B.G."/>
            <person name="Goodwin S.B."/>
            <person name="Spatafora J.W."/>
            <person name="Crous P.W."/>
            <person name="Grigoriev I.V."/>
        </authorList>
    </citation>
    <scope>NUCLEOTIDE SEQUENCE [LARGE SCALE GENOMIC DNA]</scope>
    <source>
        <strain evidence="21 22">CBS 611.86</strain>
    </source>
</reference>
<comment type="catalytic activity">
    <reaction evidence="1">
        <text>S-ubiquitinyl-[E2 ubiquitin-conjugating enzyme]-L-cysteine + [acceptor protein]-L-lysine = [E2 ubiquitin-conjugating enzyme]-L-cysteine + N(6)-ubiquitinyl-[acceptor protein]-L-lysine.</text>
        <dbReference type="EC" id="2.3.2.27"/>
    </reaction>
</comment>
<evidence type="ECO:0000256" key="12">
    <source>
        <dbReference type="ARBA" id="ARBA00022786"/>
    </source>
</evidence>
<dbReference type="InterPro" id="IPR013083">
    <property type="entry name" value="Znf_RING/FYVE/PHD"/>
</dbReference>
<evidence type="ECO:0000256" key="1">
    <source>
        <dbReference type="ARBA" id="ARBA00000900"/>
    </source>
</evidence>
<dbReference type="EC" id="2.3.2.27" evidence="6"/>
<evidence type="ECO:0000259" key="19">
    <source>
        <dbReference type="PROSITE" id="PS50089"/>
    </source>
</evidence>
<feature type="compositionally biased region" description="Basic and acidic residues" evidence="18">
    <location>
        <begin position="461"/>
        <end position="472"/>
    </location>
</feature>
<comment type="caution">
    <text evidence="21">The sequence shown here is derived from an EMBL/GenBank/DDBJ whole genome shotgun (WGS) entry which is preliminary data.</text>
</comment>
<feature type="region of interest" description="Disordered" evidence="18">
    <location>
        <begin position="286"/>
        <end position="352"/>
    </location>
</feature>
<dbReference type="GO" id="GO:0070936">
    <property type="term" value="P:protein K48-linked ubiquitination"/>
    <property type="evidence" value="ECO:0007669"/>
    <property type="project" value="TreeGrafter"/>
</dbReference>
<keyword evidence="8" id="KW-0519">Myristate</keyword>
<dbReference type="OrthoDB" id="660555at2759"/>
<dbReference type="PANTHER" id="PTHR46661:SF4">
    <property type="entry name" value="RING-TYPE DOMAIN-CONTAINING PROTEIN"/>
    <property type="match status" value="1"/>
</dbReference>
<dbReference type="Pfam" id="PF01363">
    <property type="entry name" value="FYVE"/>
    <property type="match status" value="1"/>
</dbReference>
<keyword evidence="22" id="KW-1185">Reference proteome</keyword>
<name>A0A7C8IC74_9PLEO</name>
<protein>
    <recommendedName>
        <fullName evidence="6">RING-type E3 ubiquitin transferase</fullName>
        <ecNumber evidence="6">2.3.2.27</ecNumber>
    </recommendedName>
</protein>
<dbReference type="PROSITE" id="PS50089">
    <property type="entry name" value="ZF_RING_2"/>
    <property type="match status" value="1"/>
</dbReference>
<dbReference type="InterPro" id="IPR001841">
    <property type="entry name" value="Znf_RING"/>
</dbReference>
<dbReference type="GO" id="GO:0016020">
    <property type="term" value="C:membrane"/>
    <property type="evidence" value="ECO:0007669"/>
    <property type="project" value="UniProtKB-SubCell"/>
</dbReference>
<dbReference type="PROSITE" id="PS50178">
    <property type="entry name" value="ZF_FYVE"/>
    <property type="match status" value="1"/>
</dbReference>
<evidence type="ECO:0000256" key="16">
    <source>
        <dbReference type="ARBA" id="ARBA00023288"/>
    </source>
</evidence>
<dbReference type="Gene3D" id="3.30.40.10">
    <property type="entry name" value="Zinc/RING finger domain, C3HC4 (zinc finger)"/>
    <property type="match status" value="2"/>
</dbReference>
<keyword evidence="13" id="KW-0862">Zinc</keyword>
<keyword evidence="15" id="KW-0458">Lysosome</keyword>
<evidence type="ECO:0000313" key="21">
    <source>
        <dbReference type="EMBL" id="KAF2875929.1"/>
    </source>
</evidence>
<dbReference type="Pfam" id="PF13639">
    <property type="entry name" value="zf-RING_2"/>
    <property type="match status" value="1"/>
</dbReference>
<dbReference type="CDD" id="cd16489">
    <property type="entry name" value="mRING-CH-C4HC2H_ZNRF"/>
    <property type="match status" value="1"/>
</dbReference>
<feature type="domain" description="RING-type" evidence="19">
    <location>
        <begin position="543"/>
        <end position="586"/>
    </location>
</feature>
<evidence type="ECO:0000256" key="10">
    <source>
        <dbReference type="ARBA" id="ARBA00022753"/>
    </source>
</evidence>
<dbReference type="EMBL" id="JAADJZ010000004">
    <property type="protein sequence ID" value="KAF2875929.1"/>
    <property type="molecule type" value="Genomic_DNA"/>
</dbReference>
<keyword evidence="11 17" id="KW-0863">Zinc-finger</keyword>
<dbReference type="InterPro" id="IPR000306">
    <property type="entry name" value="Znf_FYVE"/>
</dbReference>
<keyword evidence="9" id="KW-0479">Metal-binding</keyword>
<dbReference type="InterPro" id="IPR017455">
    <property type="entry name" value="Znf_FYVE-rel"/>
</dbReference>
<evidence type="ECO:0000256" key="11">
    <source>
        <dbReference type="ARBA" id="ARBA00022771"/>
    </source>
</evidence>
<sequence length="589" mass="63573">MSVQAEAGSPPRSREGGVFPRQVDGRRGTPVQADAGSPPRSRSHGAIASHFLAQPRDAFGGQTWVDFLRESGADEPANHGTAPDAHAHPSSSSSNFALPRRPPHSSETASRSSDRKRRLTTAESPMRRPSSIRMHSSTAGASSADPIVLDSPPVSMRPPPPPSIPSERSARPQRRESDIVLPSWQPDAEVSYCPVCGSQFTWFYRKHHCRKCGRVVCTACSPHRITIPRQFIVRPPSESAAGAIVDLTEGEDANSMSAFGPFRNPALGGGEEVRVCNPCVPDPNYNPPPQYAPDPASRNTARPASITRPSFGLSHPRAHRSSQSVDEGARTIGHGQAPTTQITQAPDPFNGNRASFHNSTRVADLWPPPQAPHGQTLPSHYNHRAPPQSRPTPMFGFADETNPLGLETNPLGLDTNPNISRPPIIPSRAPSAPAPPMQIAEEDECPVCGNELPPKGPNGDESARTQHVEDCLTQHASSPQATPDQTSISLPAQRTRGMSNPSGTGNGNGEGASNRHSISARGMVVYTATEKDCSDEEGLPAECIICFEEFAAGDRMGRLVCWCKFHEECIRKWWEKKGRGACPTHQLHY</sequence>
<keyword evidence="10" id="KW-0967">Endosome</keyword>
<gene>
    <name evidence="21" type="ORF">BDV95DRAFT_485373</name>
</gene>
<dbReference type="GO" id="GO:0008270">
    <property type="term" value="F:zinc ion binding"/>
    <property type="evidence" value="ECO:0007669"/>
    <property type="project" value="UniProtKB-KW"/>
</dbReference>
<evidence type="ECO:0000256" key="8">
    <source>
        <dbReference type="ARBA" id="ARBA00022707"/>
    </source>
</evidence>
<keyword evidence="7" id="KW-0808">Transferase</keyword>
<dbReference type="GO" id="GO:0043161">
    <property type="term" value="P:proteasome-mediated ubiquitin-dependent protein catabolic process"/>
    <property type="evidence" value="ECO:0007669"/>
    <property type="project" value="TreeGrafter"/>
</dbReference>
<keyword evidence="12" id="KW-0833">Ubl conjugation pathway</keyword>
<evidence type="ECO:0000259" key="20">
    <source>
        <dbReference type="PROSITE" id="PS50178"/>
    </source>
</evidence>
<feature type="compositionally biased region" description="Low complexity" evidence="18">
    <location>
        <begin position="416"/>
        <end position="431"/>
    </location>
</feature>
<organism evidence="21 22">
    <name type="scientific">Massariosphaeria phaeospora</name>
    <dbReference type="NCBI Taxonomy" id="100035"/>
    <lineage>
        <taxon>Eukaryota</taxon>
        <taxon>Fungi</taxon>
        <taxon>Dikarya</taxon>
        <taxon>Ascomycota</taxon>
        <taxon>Pezizomycotina</taxon>
        <taxon>Dothideomycetes</taxon>
        <taxon>Pleosporomycetidae</taxon>
        <taxon>Pleosporales</taxon>
        <taxon>Pleosporales incertae sedis</taxon>
        <taxon>Massariosphaeria</taxon>
    </lineage>
</organism>
<dbReference type="PANTHER" id="PTHR46661">
    <property type="entry name" value="E3 UBIQUITIN-PROTEIN LIGASE ZNRF1-LIKE PROTEIN"/>
    <property type="match status" value="1"/>
</dbReference>
<comment type="subcellular location">
    <subcellularLocation>
        <location evidence="3">Endosome</location>
    </subcellularLocation>
    <subcellularLocation>
        <location evidence="4">Lysosome</location>
    </subcellularLocation>
    <subcellularLocation>
        <location evidence="2">Membrane</location>
        <topology evidence="2">Peripheral membrane protein</topology>
    </subcellularLocation>
</comment>
<evidence type="ECO:0000256" key="14">
    <source>
        <dbReference type="ARBA" id="ARBA00023136"/>
    </source>
</evidence>
<dbReference type="SUPFAM" id="SSF57850">
    <property type="entry name" value="RING/U-box"/>
    <property type="match status" value="1"/>
</dbReference>
<keyword evidence="16" id="KW-0449">Lipoprotein</keyword>
<dbReference type="AlphaFoldDB" id="A0A7C8IC74"/>
<proteinExistence type="predicted"/>
<comment type="pathway">
    <text evidence="5">Protein modification; protein ubiquitination.</text>
</comment>
<dbReference type="GO" id="GO:0061630">
    <property type="term" value="F:ubiquitin protein ligase activity"/>
    <property type="evidence" value="ECO:0007669"/>
    <property type="project" value="UniProtKB-EC"/>
</dbReference>
<dbReference type="InterPro" id="IPR051878">
    <property type="entry name" value="ZNRF_ubiq-protein_ligase"/>
</dbReference>
<evidence type="ECO:0000256" key="4">
    <source>
        <dbReference type="ARBA" id="ARBA00004371"/>
    </source>
</evidence>
<feature type="domain" description="FYVE-type" evidence="20">
    <location>
        <begin position="187"/>
        <end position="284"/>
    </location>
</feature>
<dbReference type="InterPro" id="IPR011011">
    <property type="entry name" value="Znf_FYVE_PHD"/>
</dbReference>
<evidence type="ECO:0000256" key="18">
    <source>
        <dbReference type="SAM" id="MobiDB-lite"/>
    </source>
</evidence>
<evidence type="ECO:0000256" key="5">
    <source>
        <dbReference type="ARBA" id="ARBA00004906"/>
    </source>
</evidence>
<dbReference type="SUPFAM" id="SSF57903">
    <property type="entry name" value="FYVE/PHD zinc finger"/>
    <property type="match status" value="1"/>
</dbReference>
<evidence type="ECO:0000256" key="13">
    <source>
        <dbReference type="ARBA" id="ARBA00022833"/>
    </source>
</evidence>
<feature type="region of interest" description="Disordered" evidence="18">
    <location>
        <begin position="1"/>
        <end position="175"/>
    </location>
</feature>
<evidence type="ECO:0000256" key="6">
    <source>
        <dbReference type="ARBA" id="ARBA00012483"/>
    </source>
</evidence>